<evidence type="ECO:0000256" key="1">
    <source>
        <dbReference type="SAM" id="Coils"/>
    </source>
</evidence>
<feature type="region of interest" description="Disordered" evidence="2">
    <location>
        <begin position="461"/>
        <end position="482"/>
    </location>
</feature>
<dbReference type="InterPro" id="IPR051640">
    <property type="entry name" value="GRB10-interact_GYF"/>
</dbReference>
<keyword evidence="5" id="KW-1185">Reference proteome</keyword>
<feature type="compositionally biased region" description="Basic and acidic residues" evidence="2">
    <location>
        <begin position="696"/>
        <end position="716"/>
    </location>
</feature>
<gene>
    <name evidence="4" type="ORF">Clacol_008214</name>
</gene>
<dbReference type="PANTHER" id="PTHR14445">
    <property type="entry name" value="GRB10 INTERACTING GYF PROTEIN"/>
    <property type="match status" value="1"/>
</dbReference>
<keyword evidence="1" id="KW-0175">Coiled coil</keyword>
<feature type="region of interest" description="Disordered" evidence="2">
    <location>
        <begin position="128"/>
        <end position="161"/>
    </location>
</feature>
<feature type="region of interest" description="Disordered" evidence="2">
    <location>
        <begin position="696"/>
        <end position="762"/>
    </location>
</feature>
<dbReference type="CDD" id="cd00072">
    <property type="entry name" value="GYF"/>
    <property type="match status" value="1"/>
</dbReference>
<feature type="coiled-coil region" evidence="1">
    <location>
        <begin position="884"/>
        <end position="912"/>
    </location>
</feature>
<dbReference type="PANTHER" id="PTHR14445:SF36">
    <property type="entry name" value="FI03272P-RELATED"/>
    <property type="match status" value="1"/>
</dbReference>
<name>A0AAV5AJM7_9AGAM</name>
<comment type="caution">
    <text evidence="4">The sequence shown here is derived from an EMBL/GenBank/DDBJ whole genome shotgun (WGS) entry which is preliminary data.</text>
</comment>
<evidence type="ECO:0000313" key="5">
    <source>
        <dbReference type="Proteomes" id="UP001050691"/>
    </source>
</evidence>
<dbReference type="PROSITE" id="PS50829">
    <property type="entry name" value="GYF"/>
    <property type="match status" value="1"/>
</dbReference>
<sequence>MSSLQFGPEWMRSKQASMQSPLTRLPHTTTLTPQSNAVLSSSLYSSLVTNNNSLEHEKESSHNPFQYSKEDMLQVWRDGGGRGALGVEIELWEGVVKELGGDPIGLKELSESERKLFSSPLNSELRRRQSHDVLPNSLERPKLGISASNGQTSFGQSRFSPLLARRRKEESTDLIVPVLRRLSLSSPLSLIGGPIVPDSVLPSPHTKLGTDISTFDSIISEGNCRNQDDRRGVMLDNIPGADHNKSGEGQTDGFKIQHTVATFQNESVDRDPKNPEDLQAVTTLGGFSSLEDVFDKHNDNIKLDEYHNQILQNSSGFSMNRPPGFELDPASITWLYRDPKGNTQGPFSATLMQKWYDEGYFAPDLLVKRSYLDNEWIMVGELAIRDLNGKLFLQLYPEYPLSGLFSRGSVLHDAQPLDHFRHSSGQSLVLSDSQAADHSKLQTAFHQRGVTDHVSIMDSHSNTLSPSVQTASNTSLLSTPPSPELFFNHSMSSRTAALQPGIERPTTLESASTSRSGALAYGRLVNPELSHLIPVGTLQASPNARKAHFNNAFQSAWGRNLQAPHNETIITQNQATHKDPIGREIYGSLNAESAYIYPPTSSVTPISPVHGKGGSLDPPKATTCSDDSLRDADSNSTGMFLRNTDLLREPFAFLYDRPVVGEEPSQTLLNHHIPQSSQLYSLDNPQPVNLVPSRQIEEIKPTESVEPLHSDEKTDRTQQQFSSGQETGISQKPIHRVGTNPLKSETSGESPHPTPEPIETEVGPEPILDQLSLSVVPDSTILKPAWKTTVSYGDEMKSRMREIQEAESKKSGARKLNDREKDQNSLSINAYTEETAGFPSTWGLPVSQTGSSRLLKEPTQQHQLSAPSVHALPVWPNTGKPIPIKKSMREIQEEEEQKKKALVKEKETAQIANRRAYAESTNKPSVSQSSNGAWTTVGAGGRHSALVPSSTTQSTTRLASTAHTSPQSAITIKAAANRPPPSIPPNSKVLPKSNSSPIDNTPFPPSPEFMRWLRDSLRGFNPGFNTEEFMTMLLAFPLDFPSSTVEVIQDMVYMNSVTMDGRRFATEFCDKRKADAANRSKNANGKQPSLADVLRYVFPSLELDCDTSKILQMSAHVENPVR</sequence>
<dbReference type="SUPFAM" id="SSF55277">
    <property type="entry name" value="GYF domain"/>
    <property type="match status" value="1"/>
</dbReference>
<dbReference type="InterPro" id="IPR003169">
    <property type="entry name" value="GYF"/>
</dbReference>
<dbReference type="AlphaFoldDB" id="A0AAV5AJM7"/>
<feature type="compositionally biased region" description="Polar residues" evidence="2">
    <location>
        <begin position="146"/>
        <end position="159"/>
    </location>
</feature>
<dbReference type="GO" id="GO:0005829">
    <property type="term" value="C:cytosol"/>
    <property type="evidence" value="ECO:0007669"/>
    <property type="project" value="TreeGrafter"/>
</dbReference>
<dbReference type="SMART" id="SM00444">
    <property type="entry name" value="GYF"/>
    <property type="match status" value="1"/>
</dbReference>
<feature type="region of interest" description="Disordered" evidence="2">
    <location>
        <begin position="801"/>
        <end position="823"/>
    </location>
</feature>
<feature type="domain" description="GYF" evidence="3">
    <location>
        <begin position="331"/>
        <end position="388"/>
    </location>
</feature>
<dbReference type="EMBL" id="BPWL01000009">
    <property type="protein sequence ID" value="GJJ13957.1"/>
    <property type="molecule type" value="Genomic_DNA"/>
</dbReference>
<evidence type="ECO:0000259" key="3">
    <source>
        <dbReference type="PROSITE" id="PS50829"/>
    </source>
</evidence>
<feature type="compositionally biased region" description="Polar residues" evidence="2">
    <location>
        <begin position="947"/>
        <end position="970"/>
    </location>
</feature>
<organism evidence="4 5">
    <name type="scientific">Clathrus columnatus</name>
    <dbReference type="NCBI Taxonomy" id="1419009"/>
    <lineage>
        <taxon>Eukaryota</taxon>
        <taxon>Fungi</taxon>
        <taxon>Dikarya</taxon>
        <taxon>Basidiomycota</taxon>
        <taxon>Agaricomycotina</taxon>
        <taxon>Agaricomycetes</taxon>
        <taxon>Phallomycetidae</taxon>
        <taxon>Phallales</taxon>
        <taxon>Clathraceae</taxon>
        <taxon>Clathrus</taxon>
    </lineage>
</organism>
<protein>
    <recommendedName>
        <fullName evidence="3">GYF domain-containing protein</fullName>
    </recommendedName>
</protein>
<feature type="compositionally biased region" description="Low complexity" evidence="2">
    <location>
        <begin position="470"/>
        <end position="479"/>
    </location>
</feature>
<accession>A0AAV5AJM7</accession>
<feature type="compositionally biased region" description="Polar residues" evidence="2">
    <location>
        <begin position="717"/>
        <end position="730"/>
    </location>
</feature>
<feature type="region of interest" description="Disordered" evidence="2">
    <location>
        <begin position="1"/>
        <end position="29"/>
    </location>
</feature>
<evidence type="ECO:0000313" key="4">
    <source>
        <dbReference type="EMBL" id="GJJ13957.1"/>
    </source>
</evidence>
<proteinExistence type="predicted"/>
<dbReference type="Pfam" id="PF02213">
    <property type="entry name" value="GYF"/>
    <property type="match status" value="1"/>
</dbReference>
<dbReference type="InterPro" id="IPR035445">
    <property type="entry name" value="GYF-like_dom_sf"/>
</dbReference>
<feature type="compositionally biased region" description="Polar residues" evidence="2">
    <location>
        <begin position="919"/>
        <end position="934"/>
    </location>
</feature>
<dbReference type="Proteomes" id="UP001050691">
    <property type="component" value="Unassembled WGS sequence"/>
</dbReference>
<evidence type="ECO:0000256" key="2">
    <source>
        <dbReference type="SAM" id="MobiDB-lite"/>
    </source>
</evidence>
<dbReference type="Gene3D" id="3.30.1490.40">
    <property type="match status" value="1"/>
</dbReference>
<feature type="region of interest" description="Disordered" evidence="2">
    <location>
        <begin position="913"/>
        <end position="1004"/>
    </location>
</feature>
<reference evidence="4" key="1">
    <citation type="submission" date="2021-10" db="EMBL/GenBank/DDBJ databases">
        <title>De novo Genome Assembly of Clathrus columnatus (Basidiomycota, Fungi) Using Illumina and Nanopore Sequence Data.</title>
        <authorList>
            <person name="Ogiso-Tanaka E."/>
            <person name="Itagaki H."/>
            <person name="Hosoya T."/>
            <person name="Hosaka K."/>
        </authorList>
    </citation>
    <scope>NUCLEOTIDE SEQUENCE</scope>
    <source>
        <strain evidence="4">MO-923</strain>
    </source>
</reference>